<reference evidence="2" key="1">
    <citation type="submission" date="2022-11" db="UniProtKB">
        <authorList>
            <consortium name="WormBaseParasite"/>
        </authorList>
    </citation>
    <scope>IDENTIFICATION</scope>
</reference>
<organism evidence="1 2">
    <name type="scientific">Parascaris equorum</name>
    <name type="common">Equine roundworm</name>
    <dbReference type="NCBI Taxonomy" id="6256"/>
    <lineage>
        <taxon>Eukaryota</taxon>
        <taxon>Metazoa</taxon>
        <taxon>Ecdysozoa</taxon>
        <taxon>Nematoda</taxon>
        <taxon>Chromadorea</taxon>
        <taxon>Rhabditida</taxon>
        <taxon>Spirurina</taxon>
        <taxon>Ascaridomorpha</taxon>
        <taxon>Ascaridoidea</taxon>
        <taxon>Ascarididae</taxon>
        <taxon>Parascaris</taxon>
    </lineage>
</organism>
<protein>
    <submittedName>
        <fullName evidence="2">Uncharacterized protein</fullName>
    </submittedName>
</protein>
<dbReference type="Proteomes" id="UP000887564">
    <property type="component" value="Unplaced"/>
</dbReference>
<dbReference type="WBParaSite" id="PEQ_0000913801-mRNA-1">
    <property type="protein sequence ID" value="PEQ_0000913801-mRNA-1"/>
    <property type="gene ID" value="PEQ_0000913801"/>
</dbReference>
<sequence>MSPKSLDPYTIEWAGQTVPIGRKSCEVALRSRQLQVYEADVLVPIRSDHVVLTLRLFFLCRTKQEGDLRNANLGFPGYVHLSLSFVSPLVSDALIGNLPTSTITYIGNRDETRRVLWNFFINHQDDVSFGIPDFETYMSAAMTRWNSQDDYYVVSFNVDHGISMAYYHGIIISYCEKSPDLGVLQISNSL</sequence>
<accession>A0A914RS51</accession>
<dbReference type="AlphaFoldDB" id="A0A914RS51"/>
<proteinExistence type="predicted"/>
<name>A0A914RS51_PAREQ</name>
<keyword evidence="1" id="KW-1185">Reference proteome</keyword>
<evidence type="ECO:0000313" key="1">
    <source>
        <dbReference type="Proteomes" id="UP000887564"/>
    </source>
</evidence>
<evidence type="ECO:0000313" key="2">
    <source>
        <dbReference type="WBParaSite" id="PEQ_0000913801-mRNA-1"/>
    </source>
</evidence>